<dbReference type="EMBL" id="BARW01020981">
    <property type="protein sequence ID" value="GAI98015.1"/>
    <property type="molecule type" value="Genomic_DNA"/>
</dbReference>
<proteinExistence type="predicted"/>
<comment type="caution">
    <text evidence="1">The sequence shown here is derived from an EMBL/GenBank/DDBJ whole genome shotgun (WGS) entry which is preliminary data.</text>
</comment>
<protein>
    <submittedName>
        <fullName evidence="1">Uncharacterized protein</fullName>
    </submittedName>
</protein>
<reference evidence="1" key="1">
    <citation type="journal article" date="2014" name="Front. Microbiol.">
        <title>High frequency of phylogenetically diverse reductive dehalogenase-homologous genes in deep subseafloor sedimentary metagenomes.</title>
        <authorList>
            <person name="Kawai M."/>
            <person name="Futagami T."/>
            <person name="Toyoda A."/>
            <person name="Takaki Y."/>
            <person name="Nishi S."/>
            <person name="Hori S."/>
            <person name="Arai W."/>
            <person name="Tsubouchi T."/>
            <person name="Morono Y."/>
            <person name="Uchiyama I."/>
            <person name="Ito T."/>
            <person name="Fujiyama A."/>
            <person name="Inagaki F."/>
            <person name="Takami H."/>
        </authorList>
    </citation>
    <scope>NUCLEOTIDE SEQUENCE</scope>
    <source>
        <strain evidence="1">Expedition CK06-06</strain>
    </source>
</reference>
<organism evidence="1">
    <name type="scientific">marine sediment metagenome</name>
    <dbReference type="NCBI Taxonomy" id="412755"/>
    <lineage>
        <taxon>unclassified sequences</taxon>
        <taxon>metagenomes</taxon>
        <taxon>ecological metagenomes</taxon>
    </lineage>
</organism>
<evidence type="ECO:0000313" key="1">
    <source>
        <dbReference type="EMBL" id="GAI98015.1"/>
    </source>
</evidence>
<feature type="non-terminal residue" evidence="1">
    <location>
        <position position="1"/>
    </location>
</feature>
<gene>
    <name evidence="1" type="ORF">S12H4_35344</name>
</gene>
<name>X1UDS1_9ZZZZ</name>
<accession>X1UDS1</accession>
<dbReference type="AlphaFoldDB" id="X1UDS1"/>
<sequence length="32" mass="3340">VSVVFMCLSGKNSVSLKDKANCIGLVDEGNVL</sequence>